<dbReference type="SUPFAM" id="SSF54211">
    <property type="entry name" value="Ribosomal protein S5 domain 2-like"/>
    <property type="match status" value="1"/>
</dbReference>
<dbReference type="Pfam" id="PF25118">
    <property type="entry name" value="EFL1"/>
    <property type="match status" value="1"/>
</dbReference>
<proteinExistence type="predicted"/>
<evidence type="ECO:0000256" key="8">
    <source>
        <dbReference type="ARBA" id="ARBA00068031"/>
    </source>
</evidence>
<feature type="compositionally biased region" description="Polar residues" evidence="11">
    <location>
        <begin position="1072"/>
        <end position="1083"/>
    </location>
</feature>
<dbReference type="InterPro" id="IPR056752">
    <property type="entry name" value="EFL1"/>
</dbReference>
<dbReference type="SUPFAM" id="SSF54980">
    <property type="entry name" value="EF-G C-terminal domain-like"/>
    <property type="match status" value="2"/>
</dbReference>
<dbReference type="InterPro" id="IPR014721">
    <property type="entry name" value="Ribsml_uS5_D2-typ_fold_subgr"/>
</dbReference>
<dbReference type="InterPro" id="IPR027417">
    <property type="entry name" value="P-loop_NTPase"/>
</dbReference>
<dbReference type="SUPFAM" id="SSF52540">
    <property type="entry name" value="P-loop containing nucleoside triphosphate hydrolases"/>
    <property type="match status" value="1"/>
</dbReference>
<feature type="region of interest" description="Disordered" evidence="11">
    <location>
        <begin position="421"/>
        <end position="443"/>
    </location>
</feature>
<gene>
    <name evidence="13" type="ORF">E3P86_02686</name>
</gene>
<dbReference type="InterPro" id="IPR000640">
    <property type="entry name" value="EFG_V-like"/>
</dbReference>
<dbReference type="SMART" id="SM00028">
    <property type="entry name" value="TPR"/>
    <property type="match status" value="6"/>
</dbReference>
<dbReference type="Gene3D" id="3.30.230.10">
    <property type="match status" value="1"/>
</dbReference>
<dbReference type="CDD" id="cd01885">
    <property type="entry name" value="EF2"/>
    <property type="match status" value="1"/>
</dbReference>
<feature type="compositionally biased region" description="Polar residues" evidence="11">
    <location>
        <begin position="2884"/>
        <end position="2897"/>
    </location>
</feature>
<dbReference type="Gene3D" id="3.90.1430.10">
    <property type="entry name" value="Yeast translation eEF2 (G' domain)"/>
    <property type="match status" value="1"/>
</dbReference>
<reference evidence="13 14" key="1">
    <citation type="submission" date="2019-03" db="EMBL/GenBank/DDBJ databases">
        <title>Sequencing 23 genomes of Wallemia ichthyophaga.</title>
        <authorList>
            <person name="Gostincar C."/>
        </authorList>
    </citation>
    <scope>NUCLEOTIDE SEQUENCE [LARGE SCALE GENOMIC DNA]</scope>
    <source>
        <strain evidence="13 14">EXF-6200</strain>
    </source>
</reference>
<dbReference type="FunFam" id="3.30.70.870:FF:000002">
    <property type="entry name" value="Translation elongation factor 2"/>
    <property type="match status" value="1"/>
</dbReference>
<evidence type="ECO:0000256" key="10">
    <source>
        <dbReference type="PROSITE-ProRule" id="PRU00339"/>
    </source>
</evidence>
<evidence type="ECO:0000256" key="1">
    <source>
        <dbReference type="ARBA" id="ARBA00004496"/>
    </source>
</evidence>
<evidence type="ECO:0000256" key="2">
    <source>
        <dbReference type="ARBA" id="ARBA00022490"/>
    </source>
</evidence>
<dbReference type="CDD" id="cd16261">
    <property type="entry name" value="EF2_snRNP_III"/>
    <property type="match status" value="1"/>
</dbReference>
<feature type="region of interest" description="Disordered" evidence="11">
    <location>
        <begin position="1046"/>
        <end position="1111"/>
    </location>
</feature>
<feature type="region of interest" description="Disordered" evidence="11">
    <location>
        <begin position="1570"/>
        <end position="1590"/>
    </location>
</feature>
<dbReference type="Pfam" id="PF00679">
    <property type="entry name" value="EFG_C"/>
    <property type="match status" value="1"/>
</dbReference>
<evidence type="ECO:0000256" key="9">
    <source>
        <dbReference type="ARBA" id="ARBA00081809"/>
    </source>
</evidence>
<evidence type="ECO:0000313" key="14">
    <source>
        <dbReference type="Proteomes" id="UP000310689"/>
    </source>
</evidence>
<dbReference type="SUPFAM" id="SSF48452">
    <property type="entry name" value="TPR-like"/>
    <property type="match status" value="1"/>
</dbReference>
<dbReference type="Pfam" id="PF07064">
    <property type="entry name" value="RIC1"/>
    <property type="match status" value="1"/>
</dbReference>
<dbReference type="GO" id="GO:1990904">
    <property type="term" value="C:ribonucleoprotein complex"/>
    <property type="evidence" value="ECO:0007669"/>
    <property type="project" value="TreeGrafter"/>
</dbReference>
<evidence type="ECO:0000256" key="11">
    <source>
        <dbReference type="SAM" id="MobiDB-lite"/>
    </source>
</evidence>
<keyword evidence="6" id="KW-0342">GTP-binding</keyword>
<dbReference type="FunFam" id="3.30.70.240:FF:000006">
    <property type="entry name" value="Elongation factor like GTPase 1"/>
    <property type="match status" value="1"/>
</dbReference>
<dbReference type="Pfam" id="PF25440">
    <property type="entry name" value="Beta-prop_RIC1_2nd"/>
    <property type="match status" value="1"/>
</dbReference>
<evidence type="ECO:0000256" key="3">
    <source>
        <dbReference type="ARBA" id="ARBA00022517"/>
    </source>
</evidence>
<dbReference type="Pfam" id="PF14492">
    <property type="entry name" value="EFG_III"/>
    <property type="match status" value="1"/>
</dbReference>
<dbReference type="Gene3D" id="3.30.70.870">
    <property type="entry name" value="Elongation Factor G (Translational Gtpase), domain 3"/>
    <property type="match status" value="1"/>
</dbReference>
<keyword evidence="2" id="KW-0963">Cytoplasm</keyword>
<dbReference type="InterPro" id="IPR020568">
    <property type="entry name" value="Ribosomal_Su5_D2-typ_SF"/>
</dbReference>
<accession>A0A4T0IYW3</accession>
<dbReference type="Gene3D" id="1.25.40.10">
    <property type="entry name" value="Tetratricopeptide repeat domain"/>
    <property type="match status" value="2"/>
</dbReference>
<dbReference type="PROSITE" id="PS50005">
    <property type="entry name" value="TPR"/>
    <property type="match status" value="1"/>
</dbReference>
<keyword evidence="5" id="KW-0378">Hydrolase</keyword>
<dbReference type="InterPro" id="IPR041095">
    <property type="entry name" value="EFG_II"/>
</dbReference>
<dbReference type="GO" id="GO:0005829">
    <property type="term" value="C:cytosol"/>
    <property type="evidence" value="ECO:0007669"/>
    <property type="project" value="TreeGrafter"/>
</dbReference>
<dbReference type="GO" id="GO:0043022">
    <property type="term" value="F:ribosome binding"/>
    <property type="evidence" value="ECO:0007669"/>
    <property type="project" value="TreeGrafter"/>
</dbReference>
<dbReference type="PRINTS" id="PR00315">
    <property type="entry name" value="ELONGATNFCT"/>
</dbReference>
<dbReference type="CDD" id="cd04096">
    <property type="entry name" value="eEF2_snRNP_like_C"/>
    <property type="match status" value="1"/>
</dbReference>
<evidence type="ECO:0000256" key="6">
    <source>
        <dbReference type="ARBA" id="ARBA00023134"/>
    </source>
</evidence>
<dbReference type="InterPro" id="IPR009771">
    <property type="entry name" value="RIC1_C"/>
</dbReference>
<evidence type="ECO:0000259" key="12">
    <source>
        <dbReference type="PROSITE" id="PS51722"/>
    </source>
</evidence>
<dbReference type="InterPro" id="IPR000795">
    <property type="entry name" value="T_Tr_GTP-bd_dom"/>
</dbReference>
<comment type="caution">
    <text evidence="13">The sequence shown here is derived from an EMBL/GenBank/DDBJ whole genome shotgun (WGS) entry which is preliminary data.</text>
</comment>
<feature type="compositionally biased region" description="Basic and acidic residues" evidence="11">
    <location>
        <begin position="464"/>
        <end position="473"/>
    </location>
</feature>
<feature type="domain" description="Tr-type G" evidence="12">
    <location>
        <begin position="12"/>
        <end position="268"/>
    </location>
</feature>
<dbReference type="Gene3D" id="3.30.70.240">
    <property type="match status" value="1"/>
</dbReference>
<feature type="compositionally biased region" description="Acidic residues" evidence="11">
    <location>
        <begin position="1046"/>
        <end position="1063"/>
    </location>
</feature>
<organism evidence="13 14">
    <name type="scientific">Wallemia ichthyophaga</name>
    <dbReference type="NCBI Taxonomy" id="245174"/>
    <lineage>
        <taxon>Eukaryota</taxon>
        <taxon>Fungi</taxon>
        <taxon>Dikarya</taxon>
        <taxon>Basidiomycota</taxon>
        <taxon>Wallemiomycotina</taxon>
        <taxon>Wallemiomycetes</taxon>
        <taxon>Wallemiales</taxon>
        <taxon>Wallemiaceae</taxon>
        <taxon>Wallemia</taxon>
    </lineage>
</organism>
<feature type="region of interest" description="Disordered" evidence="11">
    <location>
        <begin position="457"/>
        <end position="481"/>
    </location>
</feature>
<dbReference type="Gene3D" id="3.40.50.300">
    <property type="entry name" value="P-loop containing nucleotide triphosphate hydrolases"/>
    <property type="match status" value="1"/>
</dbReference>
<dbReference type="InterPro" id="IPR019734">
    <property type="entry name" value="TPR_rpt"/>
</dbReference>
<dbReference type="Pfam" id="PF00009">
    <property type="entry name" value="GTP_EFTU"/>
    <property type="match status" value="1"/>
</dbReference>
<keyword evidence="10" id="KW-0802">TPR repeat</keyword>
<comment type="catalytic activity">
    <reaction evidence="7">
        <text>GTP + H2O = GDP + phosphate + H(+)</text>
        <dbReference type="Rhea" id="RHEA:19669"/>
        <dbReference type="ChEBI" id="CHEBI:15377"/>
        <dbReference type="ChEBI" id="CHEBI:15378"/>
        <dbReference type="ChEBI" id="CHEBI:37565"/>
        <dbReference type="ChEBI" id="CHEBI:43474"/>
        <dbReference type="ChEBI" id="CHEBI:58189"/>
    </reaction>
</comment>
<dbReference type="PROSITE" id="PS51722">
    <property type="entry name" value="G_TR_2"/>
    <property type="match status" value="1"/>
</dbReference>
<evidence type="ECO:0000256" key="5">
    <source>
        <dbReference type="ARBA" id="ARBA00022801"/>
    </source>
</evidence>
<sequence length="2927" mass="331313">MSKSFGDKDSTRNVRNLCIAGHVDHGKTAYADSLLAANNIISSRMAGKLRFLDSREDEQQRGITMESSAVSLGFKLLRQGEDGHAKAEDYMINMIDTPGHVDFSSEVSTAARLCDGVLIMVDVVEGVCTQTISVLQQAYADKLRPILVINKMDRIITELKLAPSEAYHHLVQLIEGVNAVIGSFFASDKLADDYRWREMSDQQRDAFEERDDEDLYFSPEKGNVLFASAADGWAFRVSKFAQIYASKLGCNEDVLKKCLWGDFYFDPKTKRIIGKKSAGTRPLKPLFVQFVLDNIWAAYDAIHLNHDMDKVNKIVNALSIRVHPRELKTRDTKTLLFAVFTAWLPLASATFSAVVDVIAPPSQAQSLRLPKMLRPLEPRPSPVPQNDVEKSIFTSASENAPVISYVSKMFAIPASDLPENRRRGLTAEEMRERGRESREKAAAVTAALGATGMAGAEEVSLDEAAQRQEEKAAQDAGRQVEEEEVIEEAMIGFARIYSGTMRVSNTLTCLLPKYNPDLPPSDPHNTKNKQEVQIKSLYMMMGRDLVPVSEVPAGNVFAIGGLDGVVLRNATLISPDNEDCFINLASVVNQNAPIVRVALEPASASDMGKLVNGMKLLNQSDPCVEVLQQETGEHVILTAGELHLERCLKDLRERFAKCEITSSKPIVPFRETAVKGQEMPPPKTKDAARGTIHGTSQNNAVSFTLRSAPLPKTITGFLAANQISIQKMLGVSLDRKQDDDEIAIEDNTSSLEAQDAYKPASVLWEELEKLFGDCGYDWKNVVSNIVAFGPKRVGANILVDRCTNRSLRNKTQVNDRWQKMIDEGLENGFQIATNQGPLCAEPMFGMAYFIEKVSIDDREALEANTSQITGSLLSASRDAVRNSMLDWSPRLMLAEYSCDIQASTEVLGKVYGVVSRRRGRIVAEEMKEGTTFFTVKSLMPVVESFGFADEIRKRTSGAASPQLIFAGFEVFDIDPFWVPSTEEELEDLGTLAERENVAKKYVDGVRERKGMFVERKIVAEAEKQLKMAFEDAPSVNADIFENQYLDEEDSEESTSESESDVDGDPGLRIESDSSGSEYNQEGAENSESEEEENTSKQPSSINVADAADEPEGEDFDKLVNALKYTENVSTGSSATQQWEKSIEEEMMDFSDIRDELRGASGVGRRRKKLRDRSQVLPPEIRDLIGQANMHYVLEEFPDALKKIEQVLVECPEAKSAWVLAASIKSDMKDDDSALRLRVIAALIPPCDGEVWKELAADSRAQGAIQQAVYCLTQAVRHNKYDFDAIWDRSVLYRQLGIYHQASNGFKNILKFFTFDPNVLMELAPMLLELGNYKETNKLLSGAWKYYQDNFPDPEPGETGLNINHFKYLVSAKLMLKEYDEAIDVIKHSTRWLQGRSQDSFWDLLSDDREYDEQRFERTGDHRIEFGMGVFELDSDMRVSLGQARLEKGQKEEAKHHFDYILKLDLESNVALYGEIGNSYIKHEMYADALEIFKIMEDNESTCSAPVYRNLAICHKALDNLDLAEQIFEHVCTLEPDNMDVTMQLAETYEALGKREKALATISKVLYRSKEKSKSSTSRRSQAAEEMGTPNNKASLLMENYFKRTPTLKKLDGEDRRTMKEMAVRVEEEREKEMRNNWDKMDELNEKFDLHNRDIVESWLDAAREVLDAYRQTMQLFPKNKSQKFRGVIAPEKISGSGRKPKEVNAQRQLDEHARAFATRLERALVDQQHVPTVQENDVQHFRHIHFDDWVNLTLKFALISTKYSNYKEASEVLKHMSASNALQVAERQNALKFCRLACASMANDVETVIDVSRQIIFDEQFTMEGLRILSCYLGRNAHGLNGFTDVNLQKFLLREVKMYDVMATGTGFKISNKKHRLANATEPGDVDAEANEARQRRQEWDLPLPTEQNPYYLAFYGQVMLAAKSAQTSIYYLLRAYEMEPNDYVICLSLTCAYLYRAFQRQADNRHHLIAQAAAFLSRYRQLRLACDEADFDEVEFNYGRFFHQLGLLGIATKHYEIVLKKDKSQYMNEAAYNLWLIYYATNAQGPMKTVTEKYLRPEKFKKNDILNKTILAKFIRDDKEIDRWGYNASFEFSIDSHIIVVATDAGYLLVYKLYVTSNSVYKYVNQMSLVNTFKLHPLIKEHQLRFHKCYKIVDDIVSFQMAYNDIVVATKNYLKTISIDQGVNEYPYRDLSWLRNSSPITYSSFSSHFNSFVFISQDGHAYNAQFDGEWRGHCLHSPPNHATVSSFNEQFSLISIGFIDGKVVNYSLRPNKQSPVQSHKFPEKPSVGCVKQLSWTHDGYALAVAYEKAWSIISVYGRVLVPTSDDMLSFIPNSSQRTHKFQDRHIWGSSNICWGAQSLELYLLSKHSDYSHQIFIIPFAKSAVTTQHSPDNTRYAFLQMSDKLLVYRGADQSDLSVINPESDVWESIKIPLAYLGSQSPIKYSSISSDGKFIAVAGQKGLAHYSTKSQNWKLFSSEVDGQSFSVSGGMLRLYSRDQELSSRLLLHTENIPSRILVTSLFENALLVYTADNTIHHFLITPTQDTVALTLANIISFQGLRKLGNPVDDLTIATIIFLIDGKLVLLRPRRIAQDQVKYDMQVLSDGIEYYWTHLNGIGALENSLWGVDGGGIRLWLDALTLTQSEREKTRINSSSTVQIVKESVRIELDFYPLSVLMDKGILIGVDHEASLRSNLPFVIYRIHTNTHLFLHHTIRFYLTRGLLKEAVQFANNYSDLIYFPHTLEILLHSVLEEEADDVQSTVLLPLVVEILDHWECALQVVVGCARKTEMSRWRYLFDVVGAPRELFEKCLKTHQLKTASSYLLVLHHLEQLEGTDDAFKLLHKALIESDLVLSKEIIRFLHSIDPSGFYMQKTMELIESLTSTLPANMTNDPPNGLSQLDEEDEGLPLERSYSARRREGLGITVEEE</sequence>
<comment type="subcellular location">
    <subcellularLocation>
        <location evidence="1">Cytoplasm</location>
    </subcellularLocation>
</comment>
<dbReference type="FunFam" id="3.40.50.300:FF:000746">
    <property type="entry name" value="Ribosome assembly protein 1"/>
    <property type="match status" value="1"/>
</dbReference>
<dbReference type="GO" id="GO:0003924">
    <property type="term" value="F:GTPase activity"/>
    <property type="evidence" value="ECO:0007669"/>
    <property type="project" value="InterPro"/>
</dbReference>
<evidence type="ECO:0000313" key="13">
    <source>
        <dbReference type="EMBL" id="TIB35350.1"/>
    </source>
</evidence>
<feature type="region of interest" description="Disordered" evidence="11">
    <location>
        <begin position="2884"/>
        <end position="2910"/>
    </location>
</feature>
<dbReference type="PANTHER" id="PTHR42908:SF3">
    <property type="entry name" value="ELONGATION FACTOR-LIKE GTPASE 1"/>
    <property type="match status" value="1"/>
</dbReference>
<dbReference type="CDD" id="cd16268">
    <property type="entry name" value="EF2_II"/>
    <property type="match status" value="1"/>
</dbReference>
<dbReference type="GO" id="GO:0005525">
    <property type="term" value="F:GTP binding"/>
    <property type="evidence" value="ECO:0007669"/>
    <property type="project" value="UniProtKB-KW"/>
</dbReference>
<dbReference type="Gene3D" id="2.40.30.10">
    <property type="entry name" value="Translation factors"/>
    <property type="match status" value="1"/>
</dbReference>
<feature type="repeat" description="TPR" evidence="10">
    <location>
        <begin position="1504"/>
        <end position="1537"/>
    </location>
</feature>
<evidence type="ECO:0000256" key="7">
    <source>
        <dbReference type="ARBA" id="ARBA00048548"/>
    </source>
</evidence>
<protein>
    <recommendedName>
        <fullName evidence="8">Ribosome assembly protein 1</fullName>
    </recommendedName>
    <alternativeName>
        <fullName evidence="9">Elongation factor-like 1</fullName>
    </alternativeName>
</protein>
<keyword evidence="4" id="KW-0547">Nucleotide-binding</keyword>
<dbReference type="InterPro" id="IPR035647">
    <property type="entry name" value="EFG_III/V"/>
</dbReference>
<dbReference type="Proteomes" id="UP000310689">
    <property type="component" value="Unassembled WGS sequence"/>
</dbReference>
<name>A0A4T0IYW3_WALIC</name>
<dbReference type="InterPro" id="IPR005225">
    <property type="entry name" value="Small_GTP-bd"/>
</dbReference>
<keyword evidence="3" id="KW-0690">Ribosome biogenesis</keyword>
<dbReference type="GO" id="GO:0042256">
    <property type="term" value="P:cytosolic ribosome assembly"/>
    <property type="evidence" value="ECO:0007669"/>
    <property type="project" value="TreeGrafter"/>
</dbReference>
<feature type="compositionally biased region" description="Basic and acidic residues" evidence="11">
    <location>
        <begin position="421"/>
        <end position="441"/>
    </location>
</feature>
<dbReference type="FunFam" id="3.90.1430.10:FF:000002">
    <property type="entry name" value="Elongation factor like GTPase 1"/>
    <property type="match status" value="1"/>
</dbReference>
<dbReference type="SUPFAM" id="SSF82171">
    <property type="entry name" value="DPP6 N-terminal domain-like"/>
    <property type="match status" value="1"/>
</dbReference>
<dbReference type="CDD" id="cd01681">
    <property type="entry name" value="aeEF2_snRNP_like_IV"/>
    <property type="match status" value="1"/>
</dbReference>
<dbReference type="NCBIfam" id="TIGR00231">
    <property type="entry name" value="small_GTP"/>
    <property type="match status" value="1"/>
</dbReference>
<dbReference type="EMBL" id="SPOI01000148">
    <property type="protein sequence ID" value="TIB35350.1"/>
    <property type="molecule type" value="Genomic_DNA"/>
</dbReference>
<dbReference type="InterPro" id="IPR009000">
    <property type="entry name" value="Transl_B-barrel_sf"/>
</dbReference>
<dbReference type="SUPFAM" id="SSF50447">
    <property type="entry name" value="Translation proteins"/>
    <property type="match status" value="1"/>
</dbReference>
<dbReference type="InterPro" id="IPR011990">
    <property type="entry name" value="TPR-like_helical_dom_sf"/>
</dbReference>
<dbReference type="PANTHER" id="PTHR42908">
    <property type="entry name" value="TRANSLATION ELONGATION FACTOR-RELATED"/>
    <property type="match status" value="1"/>
</dbReference>
<evidence type="ECO:0000256" key="4">
    <source>
        <dbReference type="ARBA" id="ARBA00022741"/>
    </source>
</evidence>
<dbReference type="SMART" id="SM00838">
    <property type="entry name" value="EFG_C"/>
    <property type="match status" value="1"/>
</dbReference>